<name>A0A085UZN3_PSESX</name>
<reference evidence="1 2" key="1">
    <citation type="submission" date="2014-07" db="EMBL/GenBank/DDBJ databases">
        <title>Draft Genome Sequences of Environmental Pseudomonas syringae strains.</title>
        <authorList>
            <person name="Baltrus D.A."/>
            <person name="Berge O."/>
            <person name="Morris C."/>
        </authorList>
    </citation>
    <scope>NUCLEOTIDE SEQUENCE [LARGE SCALE GENOMIC DNA]</scope>
    <source>
        <strain evidence="1 2">CEB003</strain>
    </source>
</reference>
<accession>A0A085UZN3</accession>
<evidence type="ECO:0000313" key="1">
    <source>
        <dbReference type="EMBL" id="KFE48646.1"/>
    </source>
</evidence>
<dbReference type="RefSeq" id="WP_047577550.1">
    <property type="nucleotide sequence ID" value="NZ_JPQT01000121.1"/>
</dbReference>
<sequence length="495" mass="52052">MNKSAGIAVGVIVVAGALATGGAWYTGTKLEGVLRDSIQNANQELKNSLAGSNSSMTIELLSIDRHVFSSTAHYRFVIQDPNLSADGTNAEFLFVDRIEHGPLPFSRIKSLKLLPVMAQSNFEMEKSPSAEKWFAMSKGVAPVTGYASVGYDRAVSGRLNLSPLEMNDTDGTFSFSGLVVDVDASADAEKVKLTGNMDNLKLDVTGPDGQVVLGMQGLTFDSGGTKGKSGFYLGHSNLKIASALAQVAGQPPMLFKDVVNTNLAQEDNGKFAAQVNYNVGMINYQGNDVGAAQLAFKVSNFDVVATQALYQLYQTKILPQQQAAAATGEPLQLALLPADQQVLDTETTKLLAGKPHVELEKLSLKTANGESHVRVAVDLADPGSLDQPSSAVAAKSIGQLDAKVVLSKPMIQDLATLQARAAGLTDAAAIAEQAKAASDMVGGMAVVLQLAKVDGDNVVSDLHYANNIVDFNGVKMSPQQFVAMIMGKVGGMSGQ</sequence>
<evidence type="ECO:0000313" key="2">
    <source>
        <dbReference type="Proteomes" id="UP000028643"/>
    </source>
</evidence>
<gene>
    <name evidence="1" type="ORF">IV02_21480</name>
</gene>
<proteinExistence type="predicted"/>
<dbReference type="InterPro" id="IPR010352">
    <property type="entry name" value="DUF945"/>
</dbReference>
<dbReference type="Pfam" id="PF06097">
    <property type="entry name" value="DUF945"/>
    <property type="match status" value="1"/>
</dbReference>
<organism evidence="1 2">
    <name type="scientific">Pseudomonas syringae</name>
    <dbReference type="NCBI Taxonomy" id="317"/>
    <lineage>
        <taxon>Bacteria</taxon>
        <taxon>Pseudomonadati</taxon>
        <taxon>Pseudomonadota</taxon>
        <taxon>Gammaproteobacteria</taxon>
        <taxon>Pseudomonadales</taxon>
        <taxon>Pseudomonadaceae</taxon>
        <taxon>Pseudomonas</taxon>
    </lineage>
</organism>
<dbReference type="EMBL" id="JPQT01000121">
    <property type="protein sequence ID" value="KFE48646.1"/>
    <property type="molecule type" value="Genomic_DNA"/>
</dbReference>
<dbReference type="PATRIC" id="fig|317.174.peg.4387"/>
<dbReference type="Proteomes" id="UP000028643">
    <property type="component" value="Unassembled WGS sequence"/>
</dbReference>
<comment type="caution">
    <text evidence="1">The sequence shown here is derived from an EMBL/GenBank/DDBJ whole genome shotgun (WGS) entry which is preliminary data.</text>
</comment>
<dbReference type="AlphaFoldDB" id="A0A085UZN3"/>
<protein>
    <submittedName>
        <fullName evidence="1">GTP-binding protein</fullName>
    </submittedName>
</protein>